<evidence type="ECO:0000313" key="3">
    <source>
        <dbReference type="EMBL" id="TGD57913.1"/>
    </source>
</evidence>
<dbReference type="OrthoDB" id="1356626at2"/>
<evidence type="ECO:0000259" key="2">
    <source>
        <dbReference type="Pfam" id="PF13648"/>
    </source>
</evidence>
<dbReference type="Pfam" id="PF13648">
    <property type="entry name" value="Lipocalin_4"/>
    <property type="match status" value="1"/>
</dbReference>
<feature type="signal peptide" evidence="1">
    <location>
        <begin position="1"/>
        <end position="18"/>
    </location>
</feature>
<sequence length="140" mass="15182">MRNRSFLLVLGLTLGLLASSCDNDSNEGETLAPISGKWDISKVGTLVNGTETLIDAPQNESGCSRDYMELKLDNTVNEGDYSSAVTACALTVNQGIYSRSHNNLTRVVDGGTTVQDIMNLTVNELKLKDSNGNIELYVRH</sequence>
<keyword evidence="4" id="KW-1185">Reference proteome</keyword>
<organism evidence="3 4">
    <name type="scientific">Flavobacterium humi</name>
    <dbReference type="NCBI Taxonomy" id="2562683"/>
    <lineage>
        <taxon>Bacteria</taxon>
        <taxon>Pseudomonadati</taxon>
        <taxon>Bacteroidota</taxon>
        <taxon>Flavobacteriia</taxon>
        <taxon>Flavobacteriales</taxon>
        <taxon>Flavobacteriaceae</taxon>
        <taxon>Flavobacterium</taxon>
    </lineage>
</organism>
<dbReference type="InterPro" id="IPR024311">
    <property type="entry name" value="Lipocalin-like"/>
</dbReference>
<name>A0A4Z0L6K1_9FLAO</name>
<comment type="caution">
    <text evidence="3">The sequence shown here is derived from an EMBL/GenBank/DDBJ whole genome shotgun (WGS) entry which is preliminary data.</text>
</comment>
<dbReference type="Proteomes" id="UP000297407">
    <property type="component" value="Unassembled WGS sequence"/>
</dbReference>
<dbReference type="PROSITE" id="PS51257">
    <property type="entry name" value="PROKAR_LIPOPROTEIN"/>
    <property type="match status" value="1"/>
</dbReference>
<evidence type="ECO:0000313" key="4">
    <source>
        <dbReference type="Proteomes" id="UP000297407"/>
    </source>
</evidence>
<proteinExistence type="predicted"/>
<feature type="domain" description="Lipocalin-like" evidence="2">
    <location>
        <begin position="34"/>
        <end position="127"/>
    </location>
</feature>
<dbReference type="RefSeq" id="WP_135526085.1">
    <property type="nucleotide sequence ID" value="NZ_SRLH01000004.1"/>
</dbReference>
<reference evidence="3 4" key="1">
    <citation type="submission" date="2019-04" db="EMBL/GenBank/DDBJ databases">
        <title>Flavobacterium sp. strain DS2-A Genome sequencing and assembly.</title>
        <authorList>
            <person name="Kim I."/>
        </authorList>
    </citation>
    <scope>NUCLEOTIDE SEQUENCE [LARGE SCALE GENOMIC DNA]</scope>
    <source>
        <strain evidence="3 4">DS2-A</strain>
    </source>
</reference>
<dbReference type="EMBL" id="SRLH01000004">
    <property type="protein sequence ID" value="TGD57913.1"/>
    <property type="molecule type" value="Genomic_DNA"/>
</dbReference>
<keyword evidence="1" id="KW-0732">Signal</keyword>
<feature type="chain" id="PRO_5021442600" description="Lipocalin-like domain-containing protein" evidence="1">
    <location>
        <begin position="19"/>
        <end position="140"/>
    </location>
</feature>
<evidence type="ECO:0000256" key="1">
    <source>
        <dbReference type="SAM" id="SignalP"/>
    </source>
</evidence>
<accession>A0A4Z0L6K1</accession>
<dbReference type="AlphaFoldDB" id="A0A4Z0L6K1"/>
<protein>
    <recommendedName>
        <fullName evidence="2">Lipocalin-like domain-containing protein</fullName>
    </recommendedName>
</protein>
<gene>
    <name evidence="3" type="ORF">E4635_07845</name>
</gene>